<comment type="caution">
    <text evidence="4">The sequence shown here is derived from an EMBL/GenBank/DDBJ whole genome shotgun (WGS) entry which is preliminary data.</text>
</comment>
<feature type="region of interest" description="Disordered" evidence="2">
    <location>
        <begin position="22"/>
        <end position="54"/>
    </location>
</feature>
<feature type="transmembrane region" description="Helical" evidence="3">
    <location>
        <begin position="191"/>
        <end position="215"/>
    </location>
</feature>
<evidence type="ECO:0000256" key="1">
    <source>
        <dbReference type="SAM" id="Coils"/>
    </source>
</evidence>
<dbReference type="PANTHER" id="PTHR42032:SF1">
    <property type="entry name" value="YALI0E30679P"/>
    <property type="match status" value="1"/>
</dbReference>
<evidence type="ECO:0000313" key="4">
    <source>
        <dbReference type="EMBL" id="KAG2213773.1"/>
    </source>
</evidence>
<dbReference type="Proteomes" id="UP000650833">
    <property type="component" value="Unassembled WGS sequence"/>
</dbReference>
<organism evidence="4 5">
    <name type="scientific">Mucor plumbeus</name>
    <dbReference type="NCBI Taxonomy" id="97098"/>
    <lineage>
        <taxon>Eukaryota</taxon>
        <taxon>Fungi</taxon>
        <taxon>Fungi incertae sedis</taxon>
        <taxon>Mucoromycota</taxon>
        <taxon>Mucoromycotina</taxon>
        <taxon>Mucoromycetes</taxon>
        <taxon>Mucorales</taxon>
        <taxon>Mucorineae</taxon>
        <taxon>Mucoraceae</taxon>
        <taxon>Mucor</taxon>
    </lineage>
</organism>
<evidence type="ECO:0000256" key="2">
    <source>
        <dbReference type="SAM" id="MobiDB-lite"/>
    </source>
</evidence>
<accession>A0A8H7VER2</accession>
<dbReference type="EMBL" id="JAEPRC010000031">
    <property type="protein sequence ID" value="KAG2213773.1"/>
    <property type="molecule type" value="Genomic_DNA"/>
</dbReference>
<dbReference type="AlphaFoldDB" id="A0A8H7VER2"/>
<feature type="coiled-coil region" evidence="1">
    <location>
        <begin position="226"/>
        <end position="253"/>
    </location>
</feature>
<feature type="transmembrane region" description="Helical" evidence="3">
    <location>
        <begin position="58"/>
        <end position="78"/>
    </location>
</feature>
<feature type="compositionally biased region" description="Polar residues" evidence="2">
    <location>
        <begin position="36"/>
        <end position="54"/>
    </location>
</feature>
<keyword evidence="5" id="KW-1185">Reference proteome</keyword>
<dbReference type="PANTHER" id="PTHR42032">
    <property type="entry name" value="YALI0E30679P"/>
    <property type="match status" value="1"/>
</dbReference>
<gene>
    <name evidence="4" type="ORF">INT46_005228</name>
</gene>
<reference evidence="4" key="1">
    <citation type="submission" date="2020-12" db="EMBL/GenBank/DDBJ databases">
        <title>Metabolic potential, ecology and presence of endohyphal bacteria is reflected in genomic diversity of Mucoromycotina.</title>
        <authorList>
            <person name="Muszewska A."/>
            <person name="Okrasinska A."/>
            <person name="Steczkiewicz K."/>
            <person name="Drgas O."/>
            <person name="Orlowska M."/>
            <person name="Perlinska-Lenart U."/>
            <person name="Aleksandrzak-Piekarczyk T."/>
            <person name="Szatraj K."/>
            <person name="Zielenkiewicz U."/>
            <person name="Pilsyk S."/>
            <person name="Malc E."/>
            <person name="Mieczkowski P."/>
            <person name="Kruszewska J.S."/>
            <person name="Biernat P."/>
            <person name="Pawlowska J."/>
        </authorList>
    </citation>
    <scope>NUCLEOTIDE SEQUENCE</scope>
    <source>
        <strain evidence="4">CBS 226.32</strain>
    </source>
</reference>
<feature type="compositionally biased region" description="Low complexity" evidence="2">
    <location>
        <begin position="22"/>
        <end position="32"/>
    </location>
</feature>
<keyword evidence="1" id="KW-0175">Coiled coil</keyword>
<feature type="compositionally biased region" description="Polar residues" evidence="2">
    <location>
        <begin position="392"/>
        <end position="421"/>
    </location>
</feature>
<feature type="transmembrane region" description="Helical" evidence="3">
    <location>
        <begin position="323"/>
        <end position="342"/>
    </location>
</feature>
<feature type="transmembrane region" description="Helical" evidence="3">
    <location>
        <begin position="84"/>
        <end position="105"/>
    </location>
</feature>
<dbReference type="OrthoDB" id="10263751at2759"/>
<evidence type="ECO:0000256" key="3">
    <source>
        <dbReference type="SAM" id="Phobius"/>
    </source>
</evidence>
<feature type="compositionally biased region" description="Low complexity" evidence="2">
    <location>
        <begin position="362"/>
        <end position="390"/>
    </location>
</feature>
<proteinExistence type="predicted"/>
<keyword evidence="3" id="KW-1133">Transmembrane helix</keyword>
<protein>
    <submittedName>
        <fullName evidence="4">Uncharacterized protein</fullName>
    </submittedName>
</protein>
<feature type="region of interest" description="Disordered" evidence="2">
    <location>
        <begin position="362"/>
        <end position="428"/>
    </location>
</feature>
<evidence type="ECO:0000313" key="5">
    <source>
        <dbReference type="Proteomes" id="UP000650833"/>
    </source>
</evidence>
<name>A0A8H7VER2_9FUNG</name>
<keyword evidence="3" id="KW-0472">Membrane</keyword>
<feature type="transmembrane region" description="Helical" evidence="3">
    <location>
        <begin position="160"/>
        <end position="179"/>
    </location>
</feature>
<sequence>MSLSENDQDNVFIRHYQQQSKFNRSQQQQQPRQKQHSVPSLSFRSSENNGKNELSSSIPWPILLAIIPTFGAFFAGSAEVWSDFIMLLLILYYVYKWMTAPWVYYESARTRRIIHQKSSAEKAKAGLLNSQKEDEAYFKRMQQDHAKRKLITAELRRHELAGLLWVMFSPVIAGCTLQYSRYLLSNVDRYISSFNVTVFILAASIKPLSHVIMLLQERTLFLQSEALISESKVEALETKMDLLEKELYGLRKAYATKKDLGQVVTDDINPSLQQIAKALKRFEKRDIALKTWSEEQFNSIDHKVREFDQYICYRIEQDQRQQAHGMVISLILLPLNISLWVAKRMTLLLPVHHGGKNLLAAAKSSSSSSSSPTGSPVASPPTSATATKKPLLQQQRSNISPRHQMTTIIPDPTESSYSTEGSIAAFGH</sequence>
<keyword evidence="3" id="KW-0812">Transmembrane</keyword>